<protein>
    <submittedName>
        <fullName evidence="2">Uncharacterized protein</fullName>
    </submittedName>
</protein>
<keyword evidence="1" id="KW-1133">Transmembrane helix</keyword>
<dbReference type="AlphaFoldDB" id="W7T0H5"/>
<dbReference type="EMBL" id="AZIL01003259">
    <property type="protein sequence ID" value="EWM20242.1"/>
    <property type="molecule type" value="Genomic_DNA"/>
</dbReference>
<feature type="transmembrane region" description="Helical" evidence="1">
    <location>
        <begin position="21"/>
        <end position="44"/>
    </location>
</feature>
<dbReference type="PANTHER" id="PTHR13132">
    <property type="entry name" value="ALPHA- 1,6 -FUCOSYLTRANSFERASE"/>
    <property type="match status" value="1"/>
</dbReference>
<keyword evidence="1" id="KW-0472">Membrane</keyword>
<dbReference type="Proteomes" id="UP000019335">
    <property type="component" value="Unassembled WGS sequence"/>
</dbReference>
<gene>
    <name evidence="2" type="ORF">Naga_100380g3</name>
</gene>
<keyword evidence="1" id="KW-0812">Transmembrane</keyword>
<name>W7T0H5_9STRA</name>
<dbReference type="GO" id="GO:0006487">
    <property type="term" value="P:protein N-linked glycosylation"/>
    <property type="evidence" value="ECO:0007669"/>
    <property type="project" value="TreeGrafter"/>
</dbReference>
<dbReference type="PANTHER" id="PTHR13132:SF34">
    <property type="entry name" value="O-FUCOSYLTRANSFERASE FAMILY PROTEIN"/>
    <property type="match status" value="1"/>
</dbReference>
<reference evidence="2 3" key="1">
    <citation type="journal article" date="2014" name="Mol. Plant">
        <title>Chromosome Scale Genome Assembly and Transcriptome Profiling of Nannochloropsis gaditana in Nitrogen Depletion.</title>
        <authorList>
            <person name="Corteggiani Carpinelli E."/>
            <person name="Telatin A."/>
            <person name="Vitulo N."/>
            <person name="Forcato C."/>
            <person name="D'Angelo M."/>
            <person name="Schiavon R."/>
            <person name="Vezzi A."/>
            <person name="Giacometti G.M."/>
            <person name="Morosinotto T."/>
            <person name="Valle G."/>
        </authorList>
    </citation>
    <scope>NUCLEOTIDE SEQUENCE [LARGE SCALE GENOMIC DNA]</scope>
    <source>
        <strain evidence="2 3">B-31</strain>
    </source>
</reference>
<proteinExistence type="predicted"/>
<evidence type="ECO:0000313" key="3">
    <source>
        <dbReference type="Proteomes" id="UP000019335"/>
    </source>
</evidence>
<organism evidence="2 3">
    <name type="scientific">Nannochloropsis gaditana</name>
    <dbReference type="NCBI Taxonomy" id="72520"/>
    <lineage>
        <taxon>Eukaryota</taxon>
        <taxon>Sar</taxon>
        <taxon>Stramenopiles</taxon>
        <taxon>Ochrophyta</taxon>
        <taxon>Eustigmatophyceae</taxon>
        <taxon>Eustigmatales</taxon>
        <taxon>Monodopsidaceae</taxon>
        <taxon>Nannochloropsis</taxon>
    </lineage>
</organism>
<keyword evidence="3" id="KW-1185">Reference proteome</keyword>
<evidence type="ECO:0000313" key="2">
    <source>
        <dbReference type="EMBL" id="EWM20242.1"/>
    </source>
</evidence>
<evidence type="ECO:0000256" key="1">
    <source>
        <dbReference type="SAM" id="Phobius"/>
    </source>
</evidence>
<sequence>MVQRSNRWYVQNIGGKAGVRAPTLLLLISVLASLSLLVLNATYLNHHNQLMSQNHSVDHLGINRIMTPAVSSIHNVNQDNAPHGRKDQNGVMMIVDPERTLWTAGWNARYTRYYKDSKPMITWTKHAEDIFEREYRRLHFPSSCLEVRGWMVTKPYWWGLVSVARDYQSDILRAMTKNLTLVHDGPYMFCPNNPERYLNCFWEDFNSCQNFWKTQPNVPIVEQTWQDSIKPLSSDEFPHWLWRLMRDYMYIYDDSTERILSIEEDAFLDTDMFLQTKLSVMRAIMTKTVFKPREFIIQSSKKSIETWGGNKNYDGSSRLGLLIHVRRTDKLEDLGPHWRHIDFNSTRHMGPYIQAMESAINASFDNYVVLSDDPHMQEKATFELTPYFQNGNGTQALYSSSLCHFLGSNNFNYTGHESLDYNARHDLYVLLLSDIYAAIQVSDYIIGSGSCGVSQFIAWNLGAKHQFEPSLAAFWEEDLIVKECHWLFDQHRQSKNPITKAMLHREWGRKKSTPRCHIHTSNNLISKPRFQPEHRIHDLFEIIITRVTVRQELYTEGGR</sequence>
<dbReference type="GO" id="GO:0046921">
    <property type="term" value="F:alpha-(1-&gt;6)-fucosyltransferase activity"/>
    <property type="evidence" value="ECO:0007669"/>
    <property type="project" value="TreeGrafter"/>
</dbReference>
<comment type="caution">
    <text evidence="2">The sequence shown here is derived from an EMBL/GenBank/DDBJ whole genome shotgun (WGS) entry which is preliminary data.</text>
</comment>
<accession>W7T0H5</accession>